<reference evidence="1 2" key="1">
    <citation type="submission" date="2023-06" db="EMBL/GenBank/DDBJ databases">
        <title>Aquibacillus rhizosphaerae LR5S19.</title>
        <authorList>
            <person name="Sun J.-Q."/>
        </authorList>
    </citation>
    <scope>NUCLEOTIDE SEQUENCE [LARGE SCALE GENOMIC DNA]</scope>
    <source>
        <strain evidence="1 2">LR5S19</strain>
    </source>
</reference>
<evidence type="ECO:0000313" key="2">
    <source>
        <dbReference type="Proteomes" id="UP001235343"/>
    </source>
</evidence>
<protein>
    <submittedName>
        <fullName evidence="1">Uncharacterized protein</fullName>
    </submittedName>
</protein>
<proteinExistence type="predicted"/>
<name>A0ABT7LAU1_9BACI</name>
<dbReference type="EMBL" id="JASTZU010000063">
    <property type="protein sequence ID" value="MDL4842982.1"/>
    <property type="molecule type" value="Genomic_DNA"/>
</dbReference>
<dbReference type="Proteomes" id="UP001235343">
    <property type="component" value="Unassembled WGS sequence"/>
</dbReference>
<keyword evidence="2" id="KW-1185">Reference proteome</keyword>
<gene>
    <name evidence="1" type="ORF">QQS35_21320</name>
</gene>
<organism evidence="1 2">
    <name type="scientific">Aquibacillus rhizosphaerae</name>
    <dbReference type="NCBI Taxonomy" id="3051431"/>
    <lineage>
        <taxon>Bacteria</taxon>
        <taxon>Bacillati</taxon>
        <taxon>Bacillota</taxon>
        <taxon>Bacilli</taxon>
        <taxon>Bacillales</taxon>
        <taxon>Bacillaceae</taxon>
        <taxon>Aquibacillus</taxon>
    </lineage>
</organism>
<dbReference type="RefSeq" id="WP_285934274.1">
    <property type="nucleotide sequence ID" value="NZ_JASTZU010000063.1"/>
</dbReference>
<evidence type="ECO:0000313" key="1">
    <source>
        <dbReference type="EMBL" id="MDL4842982.1"/>
    </source>
</evidence>
<sequence>MNFDLTTISNDMPDFENHLQARDWFKEQFQDRFSLRNSDVNNGEKVYYYHLIKKPEMYQEYMDSFAKPVKHEITHMETFESYSTVEISEDGSVSLTL</sequence>
<comment type="caution">
    <text evidence="1">The sequence shown here is derived from an EMBL/GenBank/DDBJ whole genome shotgun (WGS) entry which is preliminary data.</text>
</comment>
<accession>A0ABT7LAU1</accession>